<dbReference type="OrthoDB" id="3576060at2"/>
<keyword evidence="2" id="KW-0732">Signal</keyword>
<evidence type="ECO:0000313" key="3">
    <source>
        <dbReference type="EMBL" id="SDG81274.1"/>
    </source>
</evidence>
<feature type="signal peptide" evidence="2">
    <location>
        <begin position="1"/>
        <end position="24"/>
    </location>
</feature>
<dbReference type="STRING" id="366584.SAMN05216377_115139"/>
<feature type="transmembrane region" description="Helical" evidence="1">
    <location>
        <begin position="133"/>
        <end position="154"/>
    </location>
</feature>
<gene>
    <name evidence="3" type="ORF">SAMN05216377_115139</name>
</gene>
<dbReference type="RefSeq" id="WP_093088242.1">
    <property type="nucleotide sequence ID" value="NZ_FNBE01000015.1"/>
</dbReference>
<feature type="chain" id="PRO_5011752811" evidence="2">
    <location>
        <begin position="25"/>
        <end position="298"/>
    </location>
</feature>
<evidence type="ECO:0000313" key="4">
    <source>
        <dbReference type="Proteomes" id="UP000198967"/>
    </source>
</evidence>
<keyword evidence="4" id="KW-1185">Reference proteome</keyword>
<organism evidence="3 4">
    <name type="scientific">Pseudonocardia oroxyli</name>
    <dbReference type="NCBI Taxonomy" id="366584"/>
    <lineage>
        <taxon>Bacteria</taxon>
        <taxon>Bacillati</taxon>
        <taxon>Actinomycetota</taxon>
        <taxon>Actinomycetes</taxon>
        <taxon>Pseudonocardiales</taxon>
        <taxon>Pseudonocardiaceae</taxon>
        <taxon>Pseudonocardia</taxon>
    </lineage>
</organism>
<keyword evidence="1" id="KW-0472">Membrane</keyword>
<feature type="transmembrane region" description="Helical" evidence="1">
    <location>
        <begin position="259"/>
        <end position="280"/>
    </location>
</feature>
<dbReference type="AlphaFoldDB" id="A0A1G7XAW3"/>
<protein>
    <submittedName>
        <fullName evidence="3">Uncharacterized protein</fullName>
    </submittedName>
</protein>
<evidence type="ECO:0000256" key="2">
    <source>
        <dbReference type="SAM" id="SignalP"/>
    </source>
</evidence>
<feature type="transmembrane region" description="Helical" evidence="1">
    <location>
        <begin position="221"/>
        <end position="239"/>
    </location>
</feature>
<feature type="transmembrane region" description="Helical" evidence="1">
    <location>
        <begin position="161"/>
        <end position="184"/>
    </location>
</feature>
<dbReference type="Proteomes" id="UP000198967">
    <property type="component" value="Unassembled WGS sequence"/>
</dbReference>
<accession>A0A1G7XAW3</accession>
<feature type="transmembrane region" description="Helical" evidence="1">
    <location>
        <begin position="190"/>
        <end position="214"/>
    </location>
</feature>
<dbReference type="EMBL" id="FNBE01000015">
    <property type="protein sequence ID" value="SDG81274.1"/>
    <property type="molecule type" value="Genomic_DNA"/>
</dbReference>
<keyword evidence="1" id="KW-1133">Transmembrane helix</keyword>
<reference evidence="3 4" key="1">
    <citation type="submission" date="2016-10" db="EMBL/GenBank/DDBJ databases">
        <authorList>
            <person name="de Groot N.N."/>
        </authorList>
    </citation>
    <scope>NUCLEOTIDE SEQUENCE [LARGE SCALE GENOMIC DNA]</scope>
    <source>
        <strain evidence="3 4">CGMCC 4.3143</strain>
    </source>
</reference>
<proteinExistence type="predicted"/>
<name>A0A1G7XAW3_PSEOR</name>
<evidence type="ECO:0000256" key="1">
    <source>
        <dbReference type="SAM" id="Phobius"/>
    </source>
</evidence>
<sequence length="298" mass="29833">MPRFALLAVLTALLAVVTAGTATAHGSGLASEPHLPRVLGLDPPVPGLVVRVVEGGARLALVNDTAATVEVVPVADRGEEPVVPPGGSAHWADPRVATSPSGGPVAWTIPLSVDGEPVALRGETIWPPAPATAGWWGLTAALAVGAALLGARAVRRRWAELAVAGLGLLAVAAHLVHVLGSAGVPVDLPYWPTVFGTAGIGIGAWAAAVAGAALTVAGTRWGTLLTGIGGTVLALLTVSDTDSFADAVLPYAWDPTLDRIATAGTVGLGVGLLLTGFAALRAMTPDTLPDQAVPEEAR</sequence>
<keyword evidence="1" id="KW-0812">Transmembrane</keyword>